<dbReference type="PANTHER" id="PTHR36789:SF1">
    <property type="entry name" value="TRANSMEMBRANE PROTEIN"/>
    <property type="match status" value="1"/>
</dbReference>
<gene>
    <name evidence="3" type="ORF">SAY87_019298</name>
</gene>
<sequence length="168" mass="18012">MLGINSQLISPACQQNPSFFFPIQHSNYHIVQLPGNSQLARTLNFRFRRDPARTRFLCFAGSSGGGGGNDGELRKEGSEGKGSGSNGGGGDDGGLKNGRRSNLFNLKLGDLLDPDPENVIAVGLTCVLTWASVQVLWQLFFISLAIVVAALKYSFIAALLIFILIALL</sequence>
<keyword evidence="2" id="KW-0472">Membrane</keyword>
<evidence type="ECO:0000256" key="1">
    <source>
        <dbReference type="SAM" id="MobiDB-lite"/>
    </source>
</evidence>
<organism evidence="3 4">
    <name type="scientific">Trapa incisa</name>
    <dbReference type="NCBI Taxonomy" id="236973"/>
    <lineage>
        <taxon>Eukaryota</taxon>
        <taxon>Viridiplantae</taxon>
        <taxon>Streptophyta</taxon>
        <taxon>Embryophyta</taxon>
        <taxon>Tracheophyta</taxon>
        <taxon>Spermatophyta</taxon>
        <taxon>Magnoliopsida</taxon>
        <taxon>eudicotyledons</taxon>
        <taxon>Gunneridae</taxon>
        <taxon>Pentapetalae</taxon>
        <taxon>rosids</taxon>
        <taxon>malvids</taxon>
        <taxon>Myrtales</taxon>
        <taxon>Lythraceae</taxon>
        <taxon>Trapa</taxon>
    </lineage>
</organism>
<dbReference type="PANTHER" id="PTHR36789">
    <property type="entry name" value="TRANSMEMBRANE PROTEIN"/>
    <property type="match status" value="1"/>
</dbReference>
<feature type="region of interest" description="Disordered" evidence="1">
    <location>
        <begin position="66"/>
        <end position="96"/>
    </location>
</feature>
<feature type="transmembrane region" description="Helical" evidence="2">
    <location>
        <begin position="135"/>
        <end position="167"/>
    </location>
</feature>
<keyword evidence="4" id="KW-1185">Reference proteome</keyword>
<comment type="caution">
    <text evidence="3">The sequence shown here is derived from an EMBL/GenBank/DDBJ whole genome shotgun (WGS) entry which is preliminary data.</text>
</comment>
<evidence type="ECO:0000313" key="3">
    <source>
        <dbReference type="EMBL" id="KAK4757997.1"/>
    </source>
</evidence>
<evidence type="ECO:0000313" key="4">
    <source>
        <dbReference type="Proteomes" id="UP001345219"/>
    </source>
</evidence>
<dbReference type="EMBL" id="JAXIOK010000012">
    <property type="protein sequence ID" value="KAK4757997.1"/>
    <property type="molecule type" value="Genomic_DNA"/>
</dbReference>
<keyword evidence="2" id="KW-0812">Transmembrane</keyword>
<feature type="compositionally biased region" description="Gly residues" evidence="1">
    <location>
        <begin position="80"/>
        <end position="96"/>
    </location>
</feature>
<evidence type="ECO:0000256" key="2">
    <source>
        <dbReference type="SAM" id="Phobius"/>
    </source>
</evidence>
<evidence type="ECO:0008006" key="5">
    <source>
        <dbReference type="Google" id="ProtNLM"/>
    </source>
</evidence>
<proteinExistence type="predicted"/>
<dbReference type="Proteomes" id="UP001345219">
    <property type="component" value="Chromosome 15"/>
</dbReference>
<dbReference type="AlphaFoldDB" id="A0AAN7Q1L7"/>
<reference evidence="3 4" key="1">
    <citation type="journal article" date="2023" name="Hortic Res">
        <title>Pangenome of water caltrop reveals structural variations and asymmetric subgenome divergence after allopolyploidization.</title>
        <authorList>
            <person name="Zhang X."/>
            <person name="Chen Y."/>
            <person name="Wang L."/>
            <person name="Yuan Y."/>
            <person name="Fang M."/>
            <person name="Shi L."/>
            <person name="Lu R."/>
            <person name="Comes H.P."/>
            <person name="Ma Y."/>
            <person name="Chen Y."/>
            <person name="Huang G."/>
            <person name="Zhou Y."/>
            <person name="Zheng Z."/>
            <person name="Qiu Y."/>
        </authorList>
    </citation>
    <scope>NUCLEOTIDE SEQUENCE [LARGE SCALE GENOMIC DNA]</scope>
    <source>
        <tissue evidence="3">Roots</tissue>
    </source>
</reference>
<name>A0AAN7Q1L7_9MYRT</name>
<keyword evidence="2" id="KW-1133">Transmembrane helix</keyword>
<protein>
    <recommendedName>
        <fullName evidence="5">Transmembrane protein</fullName>
    </recommendedName>
</protein>
<accession>A0AAN7Q1L7</accession>